<dbReference type="InterPro" id="IPR001134">
    <property type="entry name" value="Netrin_domain"/>
</dbReference>
<dbReference type="EMBL" id="JAAOIC020000053">
    <property type="protein sequence ID" value="KAG8035808.1"/>
    <property type="molecule type" value="Genomic_DNA"/>
</dbReference>
<proteinExistence type="predicted"/>
<dbReference type="AlphaFoldDB" id="A0A8J5V7R2"/>
<accession>A0A8J5V7R2</accession>
<keyword evidence="3" id="KW-0479">Metal-binding</keyword>
<evidence type="ECO:0000256" key="2">
    <source>
        <dbReference type="ARBA" id="ARBA00022525"/>
    </source>
</evidence>
<gene>
    <name evidence="6" type="ORF">G9C98_001464</name>
</gene>
<evidence type="ECO:0000256" key="4">
    <source>
        <dbReference type="PIRSR" id="PIRSR601820-3"/>
    </source>
</evidence>
<dbReference type="GO" id="GO:0005615">
    <property type="term" value="C:extracellular space"/>
    <property type="evidence" value="ECO:0007669"/>
    <property type="project" value="TreeGrafter"/>
</dbReference>
<reference evidence="6" key="1">
    <citation type="submission" date="2020-03" db="EMBL/GenBank/DDBJ databases">
        <authorList>
            <person name="Chebbi M.A."/>
            <person name="Drezen J.M."/>
        </authorList>
    </citation>
    <scope>NUCLEOTIDE SEQUENCE</scope>
    <source>
        <tissue evidence="6">Whole body</tissue>
    </source>
</reference>
<organism evidence="6 7">
    <name type="scientific">Cotesia typhae</name>
    <dbReference type="NCBI Taxonomy" id="2053667"/>
    <lineage>
        <taxon>Eukaryota</taxon>
        <taxon>Metazoa</taxon>
        <taxon>Ecdysozoa</taxon>
        <taxon>Arthropoda</taxon>
        <taxon>Hexapoda</taxon>
        <taxon>Insecta</taxon>
        <taxon>Pterygota</taxon>
        <taxon>Neoptera</taxon>
        <taxon>Endopterygota</taxon>
        <taxon>Hymenoptera</taxon>
        <taxon>Apocrita</taxon>
        <taxon>Ichneumonoidea</taxon>
        <taxon>Braconidae</taxon>
        <taxon>Microgastrinae</taxon>
        <taxon>Cotesia</taxon>
    </lineage>
</organism>
<sequence>MSLVAIHKANACGCMALSLEKLFCDSDFVIKVKIEDIGKMDQTSFLIYTVNILETYKATDEAKSALQYKRLPTYSVAGSCGLNFQRDEVVVVGGNIINGQPSIGFCHLHIQNSGEIEAQEINLRENFIKSCVSV</sequence>
<dbReference type="PANTHER" id="PTHR11844">
    <property type="entry name" value="METALLOPROTEASE INHIBITOR"/>
    <property type="match status" value="1"/>
</dbReference>
<comment type="caution">
    <text evidence="6">The sequence shown here is derived from an EMBL/GenBank/DDBJ whole genome shotgun (WGS) entry which is preliminary data.</text>
</comment>
<feature type="disulfide bond" evidence="4">
    <location>
        <begin position="14"/>
        <end position="106"/>
    </location>
</feature>
<dbReference type="GO" id="GO:0031012">
    <property type="term" value="C:extracellular matrix"/>
    <property type="evidence" value="ECO:0007669"/>
    <property type="project" value="TreeGrafter"/>
</dbReference>
<feature type="binding site" evidence="3">
    <location>
        <position position="12"/>
    </location>
    <ligand>
        <name>Zn(2+)</name>
        <dbReference type="ChEBI" id="CHEBI:29105"/>
        <note>ligand shared with metalloproteinase partner</note>
    </ligand>
</feature>
<evidence type="ECO:0000313" key="7">
    <source>
        <dbReference type="Proteomes" id="UP000729913"/>
    </source>
</evidence>
<keyword evidence="3" id="KW-0862">Zinc</keyword>
<evidence type="ECO:0000313" key="6">
    <source>
        <dbReference type="EMBL" id="KAG8035808.1"/>
    </source>
</evidence>
<dbReference type="InterPro" id="IPR001820">
    <property type="entry name" value="TIMP"/>
</dbReference>
<reference evidence="6" key="2">
    <citation type="submission" date="2021-04" db="EMBL/GenBank/DDBJ databases">
        <title>Genome-wide patterns of bracovirus chromosomal integration into multiple host tissues during parasitism.</title>
        <authorList>
            <person name="Chebbi M.A.C."/>
        </authorList>
    </citation>
    <scope>NUCLEOTIDE SEQUENCE</scope>
    <source>
        <tissue evidence="6">Whole body</tissue>
    </source>
</reference>
<dbReference type="GO" id="GO:0046872">
    <property type="term" value="F:metal ion binding"/>
    <property type="evidence" value="ECO:0007669"/>
    <property type="project" value="UniProtKB-KW"/>
</dbReference>
<dbReference type="Proteomes" id="UP000729913">
    <property type="component" value="Unassembled WGS sequence"/>
</dbReference>
<name>A0A8J5V7R2_9HYME</name>
<dbReference type="OrthoDB" id="6041373at2759"/>
<keyword evidence="7" id="KW-1185">Reference proteome</keyword>
<dbReference type="GO" id="GO:0002020">
    <property type="term" value="F:protease binding"/>
    <property type="evidence" value="ECO:0007669"/>
    <property type="project" value="TreeGrafter"/>
</dbReference>
<comment type="subcellular location">
    <subcellularLocation>
        <location evidence="1">Secreted</location>
    </subcellularLocation>
</comment>
<dbReference type="GO" id="GO:0008191">
    <property type="term" value="F:metalloendopeptidase inhibitor activity"/>
    <property type="evidence" value="ECO:0007669"/>
    <property type="project" value="InterPro"/>
</dbReference>
<feature type="domain" description="NTR" evidence="5">
    <location>
        <begin position="12"/>
        <end position="134"/>
    </location>
</feature>
<dbReference type="Pfam" id="PF00965">
    <property type="entry name" value="TIMP"/>
    <property type="match status" value="1"/>
</dbReference>
<protein>
    <recommendedName>
        <fullName evidence="5">NTR domain-containing protein</fullName>
    </recommendedName>
</protein>
<feature type="disulfide bond" evidence="4">
    <location>
        <begin position="12"/>
        <end position="80"/>
    </location>
</feature>
<keyword evidence="4" id="KW-1015">Disulfide bond</keyword>
<dbReference type="GO" id="GO:0051045">
    <property type="term" value="P:negative regulation of membrane protein ectodomain proteolysis"/>
    <property type="evidence" value="ECO:0007669"/>
    <property type="project" value="TreeGrafter"/>
</dbReference>
<dbReference type="PANTHER" id="PTHR11844:SF33">
    <property type="entry name" value="TISSUE INHIBITOR OF METALLOPROTEINASE"/>
    <property type="match status" value="1"/>
</dbReference>
<evidence type="ECO:0000256" key="3">
    <source>
        <dbReference type="PIRSR" id="PIRSR601820-1"/>
    </source>
</evidence>
<evidence type="ECO:0000256" key="1">
    <source>
        <dbReference type="ARBA" id="ARBA00004613"/>
    </source>
</evidence>
<dbReference type="PROSITE" id="PS50189">
    <property type="entry name" value="NTR"/>
    <property type="match status" value="1"/>
</dbReference>
<evidence type="ECO:0000259" key="5">
    <source>
        <dbReference type="PROSITE" id="PS50189"/>
    </source>
</evidence>
<keyword evidence="2" id="KW-0964">Secreted</keyword>